<comment type="catalytic activity">
    <reaction evidence="8">
        <text>L-valine + 2-oxoglutarate = 3-methyl-2-oxobutanoate + L-glutamate</text>
        <dbReference type="Rhea" id="RHEA:24813"/>
        <dbReference type="ChEBI" id="CHEBI:11851"/>
        <dbReference type="ChEBI" id="CHEBI:16810"/>
        <dbReference type="ChEBI" id="CHEBI:29985"/>
        <dbReference type="ChEBI" id="CHEBI:57762"/>
        <dbReference type="EC" id="2.6.1.42"/>
    </reaction>
</comment>
<evidence type="ECO:0000256" key="7">
    <source>
        <dbReference type="ARBA" id="ARBA00022898"/>
    </source>
</evidence>
<dbReference type="PROSITE" id="PS00770">
    <property type="entry name" value="AA_TRANSFER_CLASS_4"/>
    <property type="match status" value="1"/>
</dbReference>
<dbReference type="SUPFAM" id="SSF56752">
    <property type="entry name" value="D-aminoacid aminotransferase-like PLP-dependent enzymes"/>
    <property type="match status" value="1"/>
</dbReference>
<comment type="pathway">
    <text evidence="4">Amino-acid biosynthesis; L-leucine biosynthesis; L-leucine from 3-methyl-2-oxobutanoate: step 4/4.</text>
</comment>
<dbReference type="InterPro" id="IPR043132">
    <property type="entry name" value="BCAT-like_C"/>
</dbReference>
<name>A0A1I2M2S7_9BACT</name>
<dbReference type="Gene3D" id="3.30.470.10">
    <property type="match status" value="1"/>
</dbReference>
<dbReference type="Gene3D" id="3.20.10.10">
    <property type="entry name" value="D-amino Acid Aminotransferase, subunit A, domain 2"/>
    <property type="match status" value="1"/>
</dbReference>
<keyword evidence="13" id="KW-0456">Lyase</keyword>
<dbReference type="PANTHER" id="PTHR42743:SF11">
    <property type="entry name" value="AMINODEOXYCHORISMATE LYASE"/>
    <property type="match status" value="1"/>
</dbReference>
<comment type="catalytic activity">
    <reaction evidence="9">
        <text>L-isoleucine + 2-oxoglutarate = (S)-3-methyl-2-oxopentanoate + L-glutamate</text>
        <dbReference type="Rhea" id="RHEA:24801"/>
        <dbReference type="ChEBI" id="CHEBI:16810"/>
        <dbReference type="ChEBI" id="CHEBI:29985"/>
        <dbReference type="ChEBI" id="CHEBI:35146"/>
        <dbReference type="ChEBI" id="CHEBI:58045"/>
        <dbReference type="EC" id="2.6.1.42"/>
    </reaction>
</comment>
<evidence type="ECO:0000256" key="1">
    <source>
        <dbReference type="ARBA" id="ARBA00001933"/>
    </source>
</evidence>
<dbReference type="InterPro" id="IPR036038">
    <property type="entry name" value="Aminotransferase-like"/>
</dbReference>
<gene>
    <name evidence="13" type="ORF">SAMN05421739_101114</name>
</gene>
<dbReference type="STRING" id="1436961.SAMN05421739_101114"/>
<comment type="pathway">
    <text evidence="3">Amino-acid biosynthesis; L-valine biosynthesis; L-valine from pyruvate: step 4/4.</text>
</comment>
<evidence type="ECO:0000313" key="14">
    <source>
        <dbReference type="Proteomes" id="UP000198724"/>
    </source>
</evidence>
<evidence type="ECO:0000256" key="10">
    <source>
        <dbReference type="ARBA" id="ARBA00049229"/>
    </source>
</evidence>
<keyword evidence="7 12" id="KW-0663">Pyridoxal phosphate</keyword>
<keyword evidence="13" id="KW-0032">Aminotransferase</keyword>
<evidence type="ECO:0000256" key="8">
    <source>
        <dbReference type="ARBA" id="ARBA00048212"/>
    </source>
</evidence>
<dbReference type="GO" id="GO:0004084">
    <property type="term" value="F:branched-chain-amino-acid transaminase activity"/>
    <property type="evidence" value="ECO:0007669"/>
    <property type="project" value="UniProtKB-EC"/>
</dbReference>
<evidence type="ECO:0000256" key="5">
    <source>
        <dbReference type="ARBA" id="ARBA00009320"/>
    </source>
</evidence>
<evidence type="ECO:0000256" key="11">
    <source>
        <dbReference type="RuleBase" id="RU004106"/>
    </source>
</evidence>
<dbReference type="Pfam" id="PF01063">
    <property type="entry name" value="Aminotran_4"/>
    <property type="match status" value="1"/>
</dbReference>
<dbReference type="InterPro" id="IPR043131">
    <property type="entry name" value="BCAT-like_N"/>
</dbReference>
<comment type="catalytic activity">
    <reaction evidence="10">
        <text>L-leucine + 2-oxoglutarate = 4-methyl-2-oxopentanoate + L-glutamate</text>
        <dbReference type="Rhea" id="RHEA:18321"/>
        <dbReference type="ChEBI" id="CHEBI:16810"/>
        <dbReference type="ChEBI" id="CHEBI:17865"/>
        <dbReference type="ChEBI" id="CHEBI:29985"/>
        <dbReference type="ChEBI" id="CHEBI:57427"/>
        <dbReference type="EC" id="2.6.1.42"/>
    </reaction>
</comment>
<accession>A0A1I2M2S7</accession>
<sequence>MFILYNNQQLPESELRLPLHDRAFQYNDGFFETAILQDGRIRLWHSHLERIWEAAQALQLELPSCFYSGELEAKLLELVRQQGAANYGRLKLKVWRAGAGLYTPQTSQVNWLATAAPTSPAADKPLRLGICQHVRTSYTSLSHFKGPNAPLYVMAGLEKQEHDDMLLLSPQGKVAELISSNIFWLKEGVLYTPELSTGCVNGILRRNILAWCSGRSIAVQQVQHNPEELYLADAIFAANVTGIRAVASINGRDLPQQAHFMEELRNGLQI</sequence>
<evidence type="ECO:0000313" key="13">
    <source>
        <dbReference type="EMBL" id="SFF85098.1"/>
    </source>
</evidence>
<organism evidence="13 14">
    <name type="scientific">Pontibacter chinhatensis</name>
    <dbReference type="NCBI Taxonomy" id="1436961"/>
    <lineage>
        <taxon>Bacteria</taxon>
        <taxon>Pseudomonadati</taxon>
        <taxon>Bacteroidota</taxon>
        <taxon>Cytophagia</taxon>
        <taxon>Cytophagales</taxon>
        <taxon>Hymenobacteraceae</taxon>
        <taxon>Pontibacter</taxon>
    </lineage>
</organism>
<evidence type="ECO:0000256" key="6">
    <source>
        <dbReference type="ARBA" id="ARBA00013053"/>
    </source>
</evidence>
<comment type="pathway">
    <text evidence="2">Amino-acid biosynthesis; L-isoleucine biosynthesis; L-isoleucine from 2-oxobutanoate: step 4/4.</text>
</comment>
<evidence type="ECO:0000256" key="4">
    <source>
        <dbReference type="ARBA" id="ARBA00005072"/>
    </source>
</evidence>
<evidence type="ECO:0000256" key="9">
    <source>
        <dbReference type="ARBA" id="ARBA00048798"/>
    </source>
</evidence>
<dbReference type="EMBL" id="FOOT01000001">
    <property type="protein sequence ID" value="SFF85098.1"/>
    <property type="molecule type" value="Genomic_DNA"/>
</dbReference>
<proteinExistence type="inferred from homology"/>
<evidence type="ECO:0000256" key="12">
    <source>
        <dbReference type="RuleBase" id="RU004516"/>
    </source>
</evidence>
<dbReference type="InterPro" id="IPR018300">
    <property type="entry name" value="Aminotrans_IV_CS"/>
</dbReference>
<evidence type="ECO:0000256" key="3">
    <source>
        <dbReference type="ARBA" id="ARBA00004931"/>
    </source>
</evidence>
<dbReference type="GO" id="GO:0046394">
    <property type="term" value="P:carboxylic acid biosynthetic process"/>
    <property type="evidence" value="ECO:0007669"/>
    <property type="project" value="UniProtKB-ARBA"/>
</dbReference>
<dbReference type="AlphaFoldDB" id="A0A1I2M2S7"/>
<dbReference type="Proteomes" id="UP000198724">
    <property type="component" value="Unassembled WGS sequence"/>
</dbReference>
<reference evidence="14" key="1">
    <citation type="submission" date="2016-10" db="EMBL/GenBank/DDBJ databases">
        <authorList>
            <person name="Varghese N."/>
            <person name="Submissions S."/>
        </authorList>
    </citation>
    <scope>NUCLEOTIDE SEQUENCE [LARGE SCALE GENOMIC DNA]</scope>
    <source>
        <strain evidence="14">LP51</strain>
    </source>
</reference>
<dbReference type="RefSeq" id="WP_175490937.1">
    <property type="nucleotide sequence ID" value="NZ_FOOT01000001.1"/>
</dbReference>
<keyword evidence="14" id="KW-1185">Reference proteome</keyword>
<dbReference type="EC" id="2.6.1.42" evidence="6"/>
<protein>
    <recommendedName>
        <fullName evidence="6">branched-chain-amino-acid transaminase</fullName>
        <ecNumber evidence="6">2.6.1.42</ecNumber>
    </recommendedName>
</protein>
<dbReference type="InterPro" id="IPR001544">
    <property type="entry name" value="Aminotrans_IV"/>
</dbReference>
<dbReference type="GO" id="GO:0016829">
    <property type="term" value="F:lyase activity"/>
    <property type="evidence" value="ECO:0007669"/>
    <property type="project" value="UniProtKB-KW"/>
</dbReference>
<dbReference type="PANTHER" id="PTHR42743">
    <property type="entry name" value="AMINO-ACID AMINOTRANSFERASE"/>
    <property type="match status" value="1"/>
</dbReference>
<keyword evidence="13" id="KW-0808">Transferase</keyword>
<comment type="cofactor">
    <cofactor evidence="1 12">
        <name>pyridoxal 5'-phosphate</name>
        <dbReference type="ChEBI" id="CHEBI:597326"/>
    </cofactor>
</comment>
<evidence type="ECO:0000256" key="2">
    <source>
        <dbReference type="ARBA" id="ARBA00004824"/>
    </source>
</evidence>
<comment type="similarity">
    <text evidence="5 11">Belongs to the class-IV pyridoxal-phosphate-dependent aminotransferase family.</text>
</comment>
<dbReference type="InterPro" id="IPR050571">
    <property type="entry name" value="Class-IV_PLP-Dep_Aminotrnsfr"/>
</dbReference>